<protein>
    <submittedName>
        <fullName evidence="1">Uncharacterized protein</fullName>
    </submittedName>
</protein>
<dbReference type="EMBL" id="JAYMGO010000023">
    <property type="protein sequence ID" value="KAL1250360.1"/>
    <property type="molecule type" value="Genomic_DNA"/>
</dbReference>
<name>A0ABR3LD94_9TELE</name>
<accession>A0ABR3LD94</accession>
<comment type="caution">
    <text evidence="1">The sequence shown here is derived from an EMBL/GenBank/DDBJ whole genome shotgun (WGS) entry which is preliminary data.</text>
</comment>
<evidence type="ECO:0000313" key="1">
    <source>
        <dbReference type="EMBL" id="KAL1250360.1"/>
    </source>
</evidence>
<gene>
    <name evidence="1" type="ORF">QQF64_021365</name>
</gene>
<organism evidence="1 2">
    <name type="scientific">Cirrhinus molitorella</name>
    <name type="common">mud carp</name>
    <dbReference type="NCBI Taxonomy" id="172907"/>
    <lineage>
        <taxon>Eukaryota</taxon>
        <taxon>Metazoa</taxon>
        <taxon>Chordata</taxon>
        <taxon>Craniata</taxon>
        <taxon>Vertebrata</taxon>
        <taxon>Euteleostomi</taxon>
        <taxon>Actinopterygii</taxon>
        <taxon>Neopterygii</taxon>
        <taxon>Teleostei</taxon>
        <taxon>Ostariophysi</taxon>
        <taxon>Cypriniformes</taxon>
        <taxon>Cyprinidae</taxon>
        <taxon>Labeoninae</taxon>
        <taxon>Labeonini</taxon>
        <taxon>Cirrhinus</taxon>
    </lineage>
</organism>
<dbReference type="Proteomes" id="UP001558613">
    <property type="component" value="Unassembled WGS sequence"/>
</dbReference>
<sequence>MVDEGSAGRAAFMIALVRRLRNRHLHAADFGRGSAEPESKGGAQITCISHGLCNEARKREVGQGARVSFGGRNTGRVFQATRAARGEHEMMPYEGDE</sequence>
<reference evidence="1 2" key="1">
    <citation type="submission" date="2023-09" db="EMBL/GenBank/DDBJ databases">
        <authorList>
            <person name="Wang M."/>
        </authorList>
    </citation>
    <scope>NUCLEOTIDE SEQUENCE [LARGE SCALE GENOMIC DNA]</scope>
    <source>
        <strain evidence="1">GT-2023</strain>
        <tissue evidence="1">Liver</tissue>
    </source>
</reference>
<proteinExistence type="predicted"/>
<keyword evidence="2" id="KW-1185">Reference proteome</keyword>
<evidence type="ECO:0000313" key="2">
    <source>
        <dbReference type="Proteomes" id="UP001558613"/>
    </source>
</evidence>